<dbReference type="AlphaFoldDB" id="A0A511HJP3"/>
<organism evidence="2 3">
    <name type="scientific">Myxococcus virescens</name>
    <dbReference type="NCBI Taxonomy" id="83456"/>
    <lineage>
        <taxon>Bacteria</taxon>
        <taxon>Pseudomonadati</taxon>
        <taxon>Myxococcota</taxon>
        <taxon>Myxococcia</taxon>
        <taxon>Myxococcales</taxon>
        <taxon>Cystobacterineae</taxon>
        <taxon>Myxococcaceae</taxon>
        <taxon>Myxococcus</taxon>
    </lineage>
</organism>
<comment type="caution">
    <text evidence="2">The sequence shown here is derived from an EMBL/GenBank/DDBJ whole genome shotgun (WGS) entry which is preliminary data.</text>
</comment>
<gene>
    <name evidence="2" type="ORF">MVI01_55720</name>
</gene>
<evidence type="ECO:0000313" key="2">
    <source>
        <dbReference type="EMBL" id="GEL73788.1"/>
    </source>
</evidence>
<dbReference type="Proteomes" id="UP000321224">
    <property type="component" value="Unassembled WGS sequence"/>
</dbReference>
<reference evidence="2 3" key="1">
    <citation type="submission" date="2019-07" db="EMBL/GenBank/DDBJ databases">
        <title>Whole genome shotgun sequence of Myxococcus virescens NBRC 100334.</title>
        <authorList>
            <person name="Hosoyama A."/>
            <person name="Uohara A."/>
            <person name="Ohji S."/>
            <person name="Ichikawa N."/>
        </authorList>
    </citation>
    <scope>NUCLEOTIDE SEQUENCE [LARGE SCALE GENOMIC DNA]</scope>
    <source>
        <strain evidence="2 3">NBRC 100334</strain>
    </source>
</reference>
<feature type="compositionally biased region" description="Basic and acidic residues" evidence="1">
    <location>
        <begin position="12"/>
        <end position="22"/>
    </location>
</feature>
<name>A0A511HJP3_9BACT</name>
<sequence>MAVRPGVLVEGDLPRPDGHEVPRSIRADAHTRMLPVAIRSAPAEVAVLARGPPGPCSGG</sequence>
<evidence type="ECO:0000313" key="3">
    <source>
        <dbReference type="Proteomes" id="UP000321224"/>
    </source>
</evidence>
<proteinExistence type="predicted"/>
<dbReference type="RefSeq" id="WP_244171832.1">
    <property type="nucleotide sequence ID" value="NZ_BJVY01000038.1"/>
</dbReference>
<protein>
    <submittedName>
        <fullName evidence="2">Uncharacterized protein</fullName>
    </submittedName>
</protein>
<feature type="region of interest" description="Disordered" evidence="1">
    <location>
        <begin position="1"/>
        <end position="22"/>
    </location>
</feature>
<accession>A0A511HJP3</accession>
<evidence type="ECO:0000256" key="1">
    <source>
        <dbReference type="SAM" id="MobiDB-lite"/>
    </source>
</evidence>
<dbReference type="EMBL" id="BJVY01000038">
    <property type="protein sequence ID" value="GEL73788.1"/>
    <property type="molecule type" value="Genomic_DNA"/>
</dbReference>